<dbReference type="Proteomes" id="UP000538147">
    <property type="component" value="Unassembled WGS sequence"/>
</dbReference>
<dbReference type="Pfam" id="PF07589">
    <property type="entry name" value="PEP-CTERM"/>
    <property type="match status" value="1"/>
</dbReference>
<protein>
    <recommendedName>
        <fullName evidence="1">Ice-binding protein C-terminal domain-containing protein</fullName>
    </recommendedName>
</protein>
<proteinExistence type="predicted"/>
<name>A0A841LIT7_9SPHN</name>
<evidence type="ECO:0000259" key="1">
    <source>
        <dbReference type="Pfam" id="PF07589"/>
    </source>
</evidence>
<feature type="domain" description="Ice-binding protein C-terminal" evidence="1">
    <location>
        <begin position="160"/>
        <end position="185"/>
    </location>
</feature>
<dbReference type="AlphaFoldDB" id="A0A841LIT7"/>
<accession>A0A841LIT7</accession>
<evidence type="ECO:0000313" key="3">
    <source>
        <dbReference type="Proteomes" id="UP000538147"/>
    </source>
</evidence>
<organism evidence="2 3">
    <name type="scientific">Polymorphobacter multimanifer</name>
    <dbReference type="NCBI Taxonomy" id="1070431"/>
    <lineage>
        <taxon>Bacteria</taxon>
        <taxon>Pseudomonadati</taxon>
        <taxon>Pseudomonadota</taxon>
        <taxon>Alphaproteobacteria</taxon>
        <taxon>Sphingomonadales</taxon>
        <taxon>Sphingosinicellaceae</taxon>
        <taxon>Polymorphobacter</taxon>
    </lineage>
</organism>
<comment type="caution">
    <text evidence="2">The sequence shown here is derived from an EMBL/GenBank/DDBJ whole genome shotgun (WGS) entry which is preliminary data.</text>
</comment>
<gene>
    <name evidence="2" type="ORF">FHS79_003071</name>
</gene>
<keyword evidence="3" id="KW-1185">Reference proteome</keyword>
<dbReference type="NCBIfam" id="NF035944">
    <property type="entry name" value="PEPxxWA-CTERM"/>
    <property type="match status" value="1"/>
</dbReference>
<dbReference type="NCBIfam" id="TIGR02595">
    <property type="entry name" value="PEP_CTERM"/>
    <property type="match status" value="1"/>
</dbReference>
<dbReference type="RefSeq" id="WP_243452935.1">
    <property type="nucleotide sequence ID" value="NZ_BMOX01000014.1"/>
</dbReference>
<sequence length="215" mass="22865">MQQRLKSRFIFAVKPQEAVMRKMFLSTMIVAVVASSIATAADAALVFIGSWRVDQGPSWIGTPPAYTGQQTAAFLFGGMASDYSISTIGNDPGSIDNLAWVSVVGAFSFPDCAEFPCGRKVSESAVTSSGGLYLNVGDESAFVDDWAVGPNFTNYAFRNAIPEPASWAMLIAGLGLTGAVMRRRRRLALAAWDHRGGILSGTDTATPGVTSPRQM</sequence>
<dbReference type="EMBL" id="JACIIV010000026">
    <property type="protein sequence ID" value="MBB6228878.1"/>
    <property type="molecule type" value="Genomic_DNA"/>
</dbReference>
<dbReference type="InterPro" id="IPR013424">
    <property type="entry name" value="Ice-binding_C"/>
</dbReference>
<reference evidence="2 3" key="1">
    <citation type="submission" date="2020-08" db="EMBL/GenBank/DDBJ databases">
        <title>Genomic Encyclopedia of Type Strains, Phase IV (KMG-IV): sequencing the most valuable type-strain genomes for metagenomic binning, comparative biology and taxonomic classification.</title>
        <authorList>
            <person name="Goeker M."/>
        </authorList>
    </citation>
    <scope>NUCLEOTIDE SEQUENCE [LARGE SCALE GENOMIC DNA]</scope>
    <source>
        <strain evidence="2 3">DSM 102189</strain>
    </source>
</reference>
<evidence type="ECO:0000313" key="2">
    <source>
        <dbReference type="EMBL" id="MBB6228878.1"/>
    </source>
</evidence>